<reference evidence="1" key="1">
    <citation type="submission" date="2015-07" db="EMBL/GenBank/DDBJ databases">
        <title>MeaNS - Measles Nucleotide Surveillance Program.</title>
        <authorList>
            <person name="Tran T."/>
            <person name="Druce J."/>
        </authorList>
    </citation>
    <scope>NUCLEOTIDE SEQUENCE</scope>
    <source>
        <strain evidence="1">UCB-OBI-ISO-001</strain>
        <tissue evidence="1">Gonad</tissue>
    </source>
</reference>
<proteinExistence type="predicted"/>
<dbReference type="AlphaFoldDB" id="A0A0L8HJ01"/>
<dbReference type="EMBL" id="KQ418115">
    <property type="protein sequence ID" value="KOF88760.1"/>
    <property type="molecule type" value="Genomic_DNA"/>
</dbReference>
<protein>
    <submittedName>
        <fullName evidence="1">Uncharacterized protein</fullName>
    </submittedName>
</protein>
<organism evidence="1">
    <name type="scientific">Octopus bimaculoides</name>
    <name type="common">California two-spotted octopus</name>
    <dbReference type="NCBI Taxonomy" id="37653"/>
    <lineage>
        <taxon>Eukaryota</taxon>
        <taxon>Metazoa</taxon>
        <taxon>Spiralia</taxon>
        <taxon>Lophotrochozoa</taxon>
        <taxon>Mollusca</taxon>
        <taxon>Cephalopoda</taxon>
        <taxon>Coleoidea</taxon>
        <taxon>Octopodiformes</taxon>
        <taxon>Octopoda</taxon>
        <taxon>Incirrata</taxon>
        <taxon>Octopodidae</taxon>
        <taxon>Octopus</taxon>
    </lineage>
</organism>
<sequence>MYIRVASVYNVVYSTQVAACVGSYMLQVYMYRGWTCEIRVSDRIFILHCCLAAIHPPSWRSHFLRKHKIQRSHVVCFEGRIWLLFLAD</sequence>
<evidence type="ECO:0000313" key="1">
    <source>
        <dbReference type="EMBL" id="KOF88760.1"/>
    </source>
</evidence>
<name>A0A0L8HJ01_OCTBM</name>
<gene>
    <name evidence="1" type="ORF">OCBIM_22014298mg</name>
</gene>
<accession>A0A0L8HJ01</accession>